<feature type="compositionally biased region" description="Low complexity" evidence="2">
    <location>
        <begin position="374"/>
        <end position="399"/>
    </location>
</feature>
<dbReference type="VEuPathDB" id="VectorBase:SCAU010534"/>
<gene>
    <name evidence="4" type="primary">106093574</name>
</gene>
<feature type="chain" id="PRO_5009327080" evidence="3">
    <location>
        <begin position="26"/>
        <end position="513"/>
    </location>
</feature>
<feature type="coiled-coil region" evidence="1">
    <location>
        <begin position="167"/>
        <end position="215"/>
    </location>
</feature>
<evidence type="ECO:0000256" key="1">
    <source>
        <dbReference type="SAM" id="Coils"/>
    </source>
</evidence>
<keyword evidence="5" id="KW-1185">Reference proteome</keyword>
<feature type="coiled-coil region" evidence="1">
    <location>
        <begin position="480"/>
        <end position="510"/>
    </location>
</feature>
<accession>A0A1I8PRV1</accession>
<reference evidence="4" key="1">
    <citation type="submission" date="2020-05" db="UniProtKB">
        <authorList>
            <consortium name="EnsemblMetazoa"/>
        </authorList>
    </citation>
    <scope>IDENTIFICATION</scope>
    <source>
        <strain evidence="4">USDA</strain>
    </source>
</reference>
<organism evidence="4 5">
    <name type="scientific">Stomoxys calcitrans</name>
    <name type="common">Stable fly</name>
    <name type="synonym">Conops calcitrans</name>
    <dbReference type="NCBI Taxonomy" id="35570"/>
    <lineage>
        <taxon>Eukaryota</taxon>
        <taxon>Metazoa</taxon>
        <taxon>Ecdysozoa</taxon>
        <taxon>Arthropoda</taxon>
        <taxon>Hexapoda</taxon>
        <taxon>Insecta</taxon>
        <taxon>Pterygota</taxon>
        <taxon>Neoptera</taxon>
        <taxon>Endopterygota</taxon>
        <taxon>Diptera</taxon>
        <taxon>Brachycera</taxon>
        <taxon>Muscomorpha</taxon>
        <taxon>Muscoidea</taxon>
        <taxon>Muscidae</taxon>
        <taxon>Stomoxys</taxon>
    </lineage>
</organism>
<evidence type="ECO:0000256" key="3">
    <source>
        <dbReference type="SAM" id="SignalP"/>
    </source>
</evidence>
<sequence length="513" mass="56514">MLCVNCGKSLLQLLNIFSIIQIAEQQTTSQILADLENKYFEQVEKLTLENGINNCPSIMVNEINKPSDGKAASNQTLTGTQVEQQQQLMEQMEQLRVQEQQSMESREEYEQTVESTTTSSCKSSMVAEEVMQIRCTTTEETIVEVVDADEVPAGAELVEKTQLAKRLAASNQALVDMQTEHKQLMEEMEQLRARAEQLQSVKANQAESLQQYEKSVEESSTVSSTSSASGVAQEVMKIRCTTTEEVTVEEVDEDENPEEAAYIRAKLAELAQLKAQYNRVQNLISTTDMIEKHLSKQKANSLAEVKQAAEAIRSTASTLTKQASHEVVQQQSSESVRSATCNAKKQASHEVVQQQSAESLQSVSSSSVTKQASHQVVQQQQSTESVQSVSSSVTQQASHEVMQQQSAESLQSVSSTSMAKQESHQVVQQQSSKSSSSSTAVMEAAIEQSVSSSSSEATVAGVDEKQQLLVTMIDMFDDFNSDLKKQAEGLRSERERIKALKETIIRSKQEGPK</sequence>
<proteinExistence type="predicted"/>
<evidence type="ECO:0000313" key="5">
    <source>
        <dbReference type="Proteomes" id="UP000095300"/>
    </source>
</evidence>
<dbReference type="KEGG" id="scac:106093574"/>
<keyword evidence="1" id="KW-0175">Coiled coil</keyword>
<dbReference type="EnsemblMetazoa" id="SCAU010534-RA">
    <property type="protein sequence ID" value="SCAU010534-PA"/>
    <property type="gene ID" value="SCAU010534"/>
</dbReference>
<protein>
    <submittedName>
        <fullName evidence="4">Uncharacterized protein</fullName>
    </submittedName>
</protein>
<dbReference type="Proteomes" id="UP000095300">
    <property type="component" value="Unassembled WGS sequence"/>
</dbReference>
<feature type="compositionally biased region" description="Polar residues" evidence="2">
    <location>
        <begin position="112"/>
        <end position="121"/>
    </location>
</feature>
<dbReference type="OrthoDB" id="8036838at2759"/>
<feature type="region of interest" description="Disordered" evidence="2">
    <location>
        <begin position="97"/>
        <end position="121"/>
    </location>
</feature>
<feature type="compositionally biased region" description="Low complexity" evidence="2">
    <location>
        <begin position="424"/>
        <end position="438"/>
    </location>
</feature>
<dbReference type="AlphaFoldDB" id="A0A1I8PRV1"/>
<evidence type="ECO:0000313" key="4">
    <source>
        <dbReference type="EnsemblMetazoa" id="SCAU010534-PA"/>
    </source>
</evidence>
<feature type="compositionally biased region" description="Polar residues" evidence="2">
    <location>
        <begin position="401"/>
        <end position="419"/>
    </location>
</feature>
<name>A0A1I8PRV1_STOCA</name>
<feature type="signal peptide" evidence="3">
    <location>
        <begin position="1"/>
        <end position="25"/>
    </location>
</feature>
<keyword evidence="3" id="KW-0732">Signal</keyword>
<evidence type="ECO:0000256" key="2">
    <source>
        <dbReference type="SAM" id="MobiDB-lite"/>
    </source>
</evidence>
<feature type="region of interest" description="Disordered" evidence="2">
    <location>
        <begin position="374"/>
        <end position="440"/>
    </location>
</feature>